<accession>A0A8X6FDP7</accession>
<dbReference type="EMBL" id="BMAO01031639">
    <property type="protein sequence ID" value="GFQ76691.1"/>
    <property type="molecule type" value="Genomic_DNA"/>
</dbReference>
<organism evidence="2 3">
    <name type="scientific">Trichonephila clavata</name>
    <name type="common">Joro spider</name>
    <name type="synonym">Nephila clavata</name>
    <dbReference type="NCBI Taxonomy" id="2740835"/>
    <lineage>
        <taxon>Eukaryota</taxon>
        <taxon>Metazoa</taxon>
        <taxon>Ecdysozoa</taxon>
        <taxon>Arthropoda</taxon>
        <taxon>Chelicerata</taxon>
        <taxon>Arachnida</taxon>
        <taxon>Araneae</taxon>
        <taxon>Araneomorphae</taxon>
        <taxon>Entelegynae</taxon>
        <taxon>Araneoidea</taxon>
        <taxon>Nephilidae</taxon>
        <taxon>Trichonephila</taxon>
    </lineage>
</organism>
<keyword evidence="3" id="KW-1185">Reference proteome</keyword>
<proteinExistence type="predicted"/>
<protein>
    <submittedName>
        <fullName evidence="2">Uncharacterized protein</fullName>
    </submittedName>
</protein>
<feature type="compositionally biased region" description="Low complexity" evidence="1">
    <location>
        <begin position="1"/>
        <end position="12"/>
    </location>
</feature>
<evidence type="ECO:0000313" key="2">
    <source>
        <dbReference type="EMBL" id="GFQ76691.1"/>
    </source>
</evidence>
<dbReference type="Proteomes" id="UP000887116">
    <property type="component" value="Unassembled WGS sequence"/>
</dbReference>
<evidence type="ECO:0000313" key="3">
    <source>
        <dbReference type="Proteomes" id="UP000887116"/>
    </source>
</evidence>
<name>A0A8X6FDP7_TRICU</name>
<feature type="region of interest" description="Disordered" evidence="1">
    <location>
        <begin position="1"/>
        <end position="20"/>
    </location>
</feature>
<dbReference type="OrthoDB" id="10300962at2759"/>
<reference evidence="2" key="1">
    <citation type="submission" date="2020-07" db="EMBL/GenBank/DDBJ databases">
        <title>Multicomponent nature underlies the extraordinary mechanical properties of spider dragline silk.</title>
        <authorList>
            <person name="Kono N."/>
            <person name="Nakamura H."/>
            <person name="Mori M."/>
            <person name="Yoshida Y."/>
            <person name="Ohtoshi R."/>
            <person name="Malay A.D."/>
            <person name="Moran D.A.P."/>
            <person name="Tomita M."/>
            <person name="Numata K."/>
            <person name="Arakawa K."/>
        </authorList>
    </citation>
    <scope>NUCLEOTIDE SEQUENCE</scope>
</reference>
<sequence>MPSESRSSSKSSQDTREKQLSEWLEVERILDTRRCVSPERMDMEFCVEINREERFSGVLSLMVLEMVYLQDLGDR</sequence>
<gene>
    <name evidence="2" type="ORF">TNCT_348611</name>
</gene>
<comment type="caution">
    <text evidence="2">The sequence shown here is derived from an EMBL/GenBank/DDBJ whole genome shotgun (WGS) entry which is preliminary data.</text>
</comment>
<dbReference type="AlphaFoldDB" id="A0A8X6FDP7"/>
<evidence type="ECO:0000256" key="1">
    <source>
        <dbReference type="SAM" id="MobiDB-lite"/>
    </source>
</evidence>